<evidence type="ECO:0000256" key="8">
    <source>
        <dbReference type="ARBA" id="ARBA00043023"/>
    </source>
</evidence>
<dbReference type="SUPFAM" id="SSF57756">
    <property type="entry name" value="Retrovirus zinc finger-like domains"/>
    <property type="match status" value="1"/>
</dbReference>
<dbReference type="InterPro" id="IPR051644">
    <property type="entry name" value="TRAMP_AT-DNA-binding"/>
</dbReference>
<dbReference type="Gene3D" id="4.10.60.10">
    <property type="entry name" value="Zinc finger, CCHC-type"/>
    <property type="match status" value="2"/>
</dbReference>
<keyword evidence="12" id="KW-1185">Reference proteome</keyword>
<keyword evidence="2" id="KW-0479">Metal-binding</keyword>
<evidence type="ECO:0000256" key="5">
    <source>
        <dbReference type="ARBA" id="ARBA00022833"/>
    </source>
</evidence>
<evidence type="ECO:0000256" key="6">
    <source>
        <dbReference type="ARBA" id="ARBA00023242"/>
    </source>
</evidence>
<dbReference type="GO" id="GO:0003723">
    <property type="term" value="F:RNA binding"/>
    <property type="evidence" value="ECO:0007669"/>
    <property type="project" value="TreeGrafter"/>
</dbReference>
<dbReference type="Ensembl" id="ENSOMET00000020502.1">
    <property type="protein sequence ID" value="ENSOMEP00000012988.1"/>
    <property type="gene ID" value="ENSOMEG00000014466.1"/>
</dbReference>
<evidence type="ECO:0000256" key="2">
    <source>
        <dbReference type="ARBA" id="ARBA00022723"/>
    </source>
</evidence>
<dbReference type="GO" id="GO:0031499">
    <property type="term" value="C:TRAMP complex"/>
    <property type="evidence" value="ECO:0007669"/>
    <property type="project" value="TreeGrafter"/>
</dbReference>
<keyword evidence="5" id="KW-0862">Zinc</keyword>
<dbReference type="GO" id="GO:0071037">
    <property type="term" value="P:nuclear polyadenylation-dependent snRNA catabolic process"/>
    <property type="evidence" value="ECO:0007669"/>
    <property type="project" value="TreeGrafter"/>
</dbReference>
<dbReference type="STRING" id="30732.ENSOMEP00000012988"/>
<dbReference type="InterPro" id="IPR036875">
    <property type="entry name" value="Znf_CCHC_sf"/>
</dbReference>
<evidence type="ECO:0000256" key="4">
    <source>
        <dbReference type="ARBA" id="ARBA00022771"/>
    </source>
</evidence>
<feature type="domain" description="CCHC-type" evidence="10">
    <location>
        <begin position="72"/>
        <end position="87"/>
    </location>
</feature>
<dbReference type="PANTHER" id="PTHR46543">
    <property type="entry name" value="ZINC FINGER CCHC DOMAIN-CONTAINING PROTEIN 7"/>
    <property type="match status" value="1"/>
</dbReference>
<dbReference type="InterPro" id="IPR001878">
    <property type="entry name" value="Znf_CCHC"/>
</dbReference>
<accession>A0A3B3C6R1</accession>
<dbReference type="AlphaFoldDB" id="A0A3B3C6R1"/>
<proteinExistence type="predicted"/>
<evidence type="ECO:0000256" key="3">
    <source>
        <dbReference type="ARBA" id="ARBA00022737"/>
    </source>
</evidence>
<dbReference type="GO" id="GO:0071035">
    <property type="term" value="P:nuclear polyadenylation-dependent rRNA catabolic process"/>
    <property type="evidence" value="ECO:0007669"/>
    <property type="project" value="TreeGrafter"/>
</dbReference>
<dbReference type="Proteomes" id="UP000261560">
    <property type="component" value="Unplaced"/>
</dbReference>
<evidence type="ECO:0000256" key="1">
    <source>
        <dbReference type="ARBA" id="ARBA00004123"/>
    </source>
</evidence>
<dbReference type="SMART" id="SM00343">
    <property type="entry name" value="ZnF_C2HC"/>
    <property type="match status" value="3"/>
</dbReference>
<sequence length="184" mass="21478">PLFDMYIHLCKSVSVGKTQARGRFKVDVMSRGKKTHENNLYILKKCSLVCQNRTSRTARQPNRYYTENNFHCRNCNKTGHLSKNCPKPKKLVPCFLCGNLGHLGVECPNKYCSNCGQPGHVFDTCSEKRYWYKQCHRCSMKGHFFDVSGHCFKCLINLSLYLYNTFYQLAIEQKVLNKKKTYKH</sequence>
<evidence type="ECO:0000256" key="7">
    <source>
        <dbReference type="ARBA" id="ARBA00041190"/>
    </source>
</evidence>
<reference evidence="11" key="2">
    <citation type="submission" date="2025-09" db="UniProtKB">
        <authorList>
            <consortium name="Ensembl"/>
        </authorList>
    </citation>
    <scope>IDENTIFICATION</scope>
</reference>
<dbReference type="GO" id="GO:0071038">
    <property type="term" value="P:TRAMP-dependent tRNA surveillance pathway"/>
    <property type="evidence" value="ECO:0007669"/>
    <property type="project" value="TreeGrafter"/>
</dbReference>
<keyword evidence="6" id="KW-0539">Nucleus</keyword>
<protein>
    <recommendedName>
        <fullName evidence="7">Zinc finger CCHC domain-containing protein 7</fullName>
    </recommendedName>
    <alternativeName>
        <fullName evidence="8">TRAMP-like complex RNA-binding factor ZCCHC7</fullName>
    </alternativeName>
</protein>
<dbReference type="GeneTree" id="ENSGT00940000169057"/>
<evidence type="ECO:0000256" key="9">
    <source>
        <dbReference type="PROSITE-ProRule" id="PRU00047"/>
    </source>
</evidence>
<organism evidence="11 12">
    <name type="scientific">Oryzias melastigma</name>
    <name type="common">Marine medaka</name>
    <dbReference type="NCBI Taxonomy" id="30732"/>
    <lineage>
        <taxon>Eukaryota</taxon>
        <taxon>Metazoa</taxon>
        <taxon>Chordata</taxon>
        <taxon>Craniata</taxon>
        <taxon>Vertebrata</taxon>
        <taxon>Euteleostomi</taxon>
        <taxon>Actinopterygii</taxon>
        <taxon>Neopterygii</taxon>
        <taxon>Teleostei</taxon>
        <taxon>Neoteleostei</taxon>
        <taxon>Acanthomorphata</taxon>
        <taxon>Ovalentaria</taxon>
        <taxon>Atherinomorphae</taxon>
        <taxon>Beloniformes</taxon>
        <taxon>Adrianichthyidae</taxon>
        <taxon>Oryziinae</taxon>
        <taxon>Oryzias</taxon>
    </lineage>
</organism>
<comment type="subcellular location">
    <subcellularLocation>
        <location evidence="1">Nucleus</location>
    </subcellularLocation>
</comment>
<dbReference type="GO" id="GO:0071036">
    <property type="term" value="P:nuclear polyadenylation-dependent snoRNA catabolic process"/>
    <property type="evidence" value="ECO:0007669"/>
    <property type="project" value="TreeGrafter"/>
</dbReference>
<keyword evidence="3" id="KW-0677">Repeat</keyword>
<feature type="domain" description="CCHC-type" evidence="10">
    <location>
        <begin position="112"/>
        <end position="127"/>
    </location>
</feature>
<dbReference type="GO" id="GO:0071039">
    <property type="term" value="P:nuclear polyadenylation-dependent CUT catabolic process"/>
    <property type="evidence" value="ECO:0007669"/>
    <property type="project" value="TreeGrafter"/>
</dbReference>
<dbReference type="GO" id="GO:0008270">
    <property type="term" value="F:zinc ion binding"/>
    <property type="evidence" value="ECO:0007669"/>
    <property type="project" value="UniProtKB-KW"/>
</dbReference>
<dbReference type="PANTHER" id="PTHR46543:SF1">
    <property type="entry name" value="ZINC FINGER CCHC DOMAIN-CONTAINING PROTEIN 7"/>
    <property type="match status" value="1"/>
</dbReference>
<dbReference type="Pfam" id="PF00098">
    <property type="entry name" value="zf-CCHC"/>
    <property type="match status" value="2"/>
</dbReference>
<keyword evidence="4 9" id="KW-0863">Zinc-finger</keyword>
<dbReference type="PaxDb" id="30732-ENSOMEP00000012988"/>
<dbReference type="GO" id="GO:0071031">
    <property type="term" value="P:nuclear mRNA surveillance of mRNA 3'-end processing"/>
    <property type="evidence" value="ECO:0007669"/>
    <property type="project" value="TreeGrafter"/>
</dbReference>
<evidence type="ECO:0000313" key="11">
    <source>
        <dbReference type="Ensembl" id="ENSOMEP00000012988.1"/>
    </source>
</evidence>
<dbReference type="PROSITE" id="PS50158">
    <property type="entry name" value="ZF_CCHC"/>
    <property type="match status" value="3"/>
</dbReference>
<feature type="domain" description="CCHC-type" evidence="10">
    <location>
        <begin position="94"/>
        <end position="109"/>
    </location>
</feature>
<evidence type="ECO:0000259" key="10">
    <source>
        <dbReference type="PROSITE" id="PS50158"/>
    </source>
</evidence>
<evidence type="ECO:0000313" key="12">
    <source>
        <dbReference type="Proteomes" id="UP000261560"/>
    </source>
</evidence>
<name>A0A3B3C6R1_ORYME</name>
<reference evidence="11" key="1">
    <citation type="submission" date="2025-08" db="UniProtKB">
        <authorList>
            <consortium name="Ensembl"/>
        </authorList>
    </citation>
    <scope>IDENTIFICATION</scope>
</reference>